<sequence length="609" mass="70399">MGLSMISLTLTYRLITKLIRSIASTAASIWRRTYTKTFNLVSSMTSLRMFSALSKRLSELTLLSAIILSVKSDESDEIYFYPNLANTNVWDSPVAINSKGDIRKNVISDIRSMELADRLNYPKSGYQLKSIVASKIYIYHRDHALGSSEAIIPKVIKDNKSVINFPKTNNKCVFHCIAYHTQTNEKKDPRRMNGLVKETFKRYCEFKNIPYSLSTYRSFKPLDIYQFDDLEECFKLYINVYTYDVESGKAERIRQSDKAYDEINILSHEKHALYIKDINIFLSKYQWSKCEMVFPSAEKLKNHKKNKCEEVNVEFFPAKPTIYRPNPNTIQSLLLKYSIKGVDHYLDHFIVYDFEAILKPINKHKQNKTTIDNEHIPVSVSICDSITEEEQCFVDNQPRTLLKKMFDYIKSVGAKVFRYNILKYDSLIRKIIEAHGLTGMDIPGASLGKTYKINDINQWIEEGKYSSFFDFCDQVSGTRKTDYGKLMQLLKQVPVLGYNLIKNDLFSILGTDNIVSVIKNPSYMCIATNDMKMLNISNYVPAGISYSKYLSTYLGGCQRDDKIRCVCGLGKGIFCYEYITDFSVLNRTQIPPKSAFDSKLRYEDFKRRL</sequence>
<dbReference type="AlphaFoldDB" id="A0A9W6XDC2"/>
<dbReference type="PANTHER" id="PTHR33206:SF1">
    <property type="entry name" value="DNA-DIRECTED DNA POLYMERASE"/>
    <property type="match status" value="1"/>
</dbReference>
<accession>A0A9W6XDC2</accession>
<protein>
    <submittedName>
        <fullName evidence="1">Unnamed protein product</fullName>
    </submittedName>
</protein>
<evidence type="ECO:0000313" key="2">
    <source>
        <dbReference type="Proteomes" id="UP001165083"/>
    </source>
</evidence>
<gene>
    <name evidence="1" type="ORF">Plil01_001549200</name>
</gene>
<evidence type="ECO:0000313" key="1">
    <source>
        <dbReference type="EMBL" id="GMF36640.1"/>
    </source>
</evidence>
<reference evidence="1" key="1">
    <citation type="submission" date="2023-04" db="EMBL/GenBank/DDBJ databases">
        <title>Phytophthora lilii NBRC 32176.</title>
        <authorList>
            <person name="Ichikawa N."/>
            <person name="Sato H."/>
            <person name="Tonouchi N."/>
        </authorList>
    </citation>
    <scope>NUCLEOTIDE SEQUENCE</scope>
    <source>
        <strain evidence="1">NBRC 32176</strain>
    </source>
</reference>
<keyword evidence="2" id="KW-1185">Reference proteome</keyword>
<comment type="caution">
    <text evidence="1">The sequence shown here is derived from an EMBL/GenBank/DDBJ whole genome shotgun (WGS) entry which is preliminary data.</text>
</comment>
<name>A0A9W6XDC2_9STRA</name>
<dbReference type="PANTHER" id="PTHR33206">
    <property type="entry name" value="PROTEIN CBG10425"/>
    <property type="match status" value="1"/>
</dbReference>
<dbReference type="OrthoDB" id="102977at2759"/>
<proteinExistence type="predicted"/>
<organism evidence="1 2">
    <name type="scientific">Phytophthora lilii</name>
    <dbReference type="NCBI Taxonomy" id="2077276"/>
    <lineage>
        <taxon>Eukaryota</taxon>
        <taxon>Sar</taxon>
        <taxon>Stramenopiles</taxon>
        <taxon>Oomycota</taxon>
        <taxon>Peronosporomycetes</taxon>
        <taxon>Peronosporales</taxon>
        <taxon>Peronosporaceae</taxon>
        <taxon>Phytophthora</taxon>
    </lineage>
</organism>
<dbReference type="Proteomes" id="UP001165083">
    <property type="component" value="Unassembled WGS sequence"/>
</dbReference>
<dbReference type="EMBL" id="BSXW01001421">
    <property type="protein sequence ID" value="GMF36640.1"/>
    <property type="molecule type" value="Genomic_DNA"/>
</dbReference>